<dbReference type="SMART" id="SM01191">
    <property type="entry name" value="ENT"/>
    <property type="match status" value="1"/>
</dbReference>
<dbReference type="SMART" id="SM00743">
    <property type="entry name" value="Agenet"/>
    <property type="match status" value="2"/>
</dbReference>
<dbReference type="InterPro" id="IPR014002">
    <property type="entry name" value="Agenet_dom_plant"/>
</dbReference>
<evidence type="ECO:0000256" key="1">
    <source>
        <dbReference type="ARBA" id="ARBA00004123"/>
    </source>
</evidence>
<dbReference type="PANTHER" id="PTHR31917">
    <property type="entry name" value="AGENET DOMAIN-CONTAINING PROTEIN-RELATED"/>
    <property type="match status" value="1"/>
</dbReference>
<dbReference type="EMBL" id="OX459119">
    <property type="protein sequence ID" value="CAI9094502.1"/>
    <property type="molecule type" value="Genomic_DNA"/>
</dbReference>
<protein>
    <submittedName>
        <fullName evidence="4">OLC1v1030255C3</fullName>
    </submittedName>
</protein>
<keyword evidence="2" id="KW-0539">Nucleus</keyword>
<dbReference type="Pfam" id="PF05641">
    <property type="entry name" value="Agenet"/>
    <property type="match status" value="1"/>
</dbReference>
<dbReference type="Gene3D" id="1.10.1240.40">
    <property type="entry name" value="ENT domain"/>
    <property type="match status" value="1"/>
</dbReference>
<dbReference type="Pfam" id="PF03735">
    <property type="entry name" value="ENT"/>
    <property type="match status" value="1"/>
</dbReference>
<keyword evidence="5" id="KW-1185">Reference proteome</keyword>
<dbReference type="SUPFAM" id="SSF158639">
    <property type="entry name" value="ENT-like"/>
    <property type="match status" value="1"/>
</dbReference>
<dbReference type="InterPro" id="IPR036142">
    <property type="entry name" value="ENT_dom-like_sf"/>
</dbReference>
<gene>
    <name evidence="4" type="ORF">OLC1_LOCUS5651</name>
</gene>
<dbReference type="GO" id="GO:0005634">
    <property type="term" value="C:nucleus"/>
    <property type="evidence" value="ECO:0007669"/>
    <property type="project" value="UniProtKB-SubCell"/>
</dbReference>
<dbReference type="InterPro" id="IPR008395">
    <property type="entry name" value="Agenet-like_dom"/>
</dbReference>
<proteinExistence type="predicted"/>
<evidence type="ECO:0000256" key="2">
    <source>
        <dbReference type="ARBA" id="ARBA00023242"/>
    </source>
</evidence>
<reference evidence="4" key="1">
    <citation type="submission" date="2023-03" db="EMBL/GenBank/DDBJ databases">
        <authorList>
            <person name="Julca I."/>
        </authorList>
    </citation>
    <scope>NUCLEOTIDE SEQUENCE</scope>
</reference>
<dbReference type="InterPro" id="IPR005491">
    <property type="entry name" value="ENT_dom"/>
</dbReference>
<dbReference type="Proteomes" id="UP001161247">
    <property type="component" value="Chromosome 2"/>
</dbReference>
<feature type="domain" description="ENT" evidence="3">
    <location>
        <begin position="339"/>
        <end position="403"/>
    </location>
</feature>
<sequence length="403" mass="44919">MRLRKGSKVEVMNKKEVPVSWRTAEILSGNGHTYSVHYDYPPVMDSGSLMEKVSRKLVRPRPPYLIGDQTREVGEAVEVFHNLSWKIATILKILPGDYYTVRLSGSCMESTLHKSNIRDQLLWLDDKWILMGKSSGACEVELVGNLSPSKYSQKKVSGAKTQKRAPIGSCVRFQEKTGVQESDKVLSRSLKRASPCWSSVCESHVGSPQKCRAVEKDGRRQRMTTPVGFEKVDVTHTRDVMGKLHMHTLLEDGMIRYNEPKRGKIKCNAGFPGSSEPHDSDTVSSSVGSCSAVSVGQNGSSNGFVRVSCQVSDELCSDAESFSTDDEEICPLSPSEEEQAVSIHDLELRAYRSTLKVLHASGPLSWEQESMLTNLRIMLHVSNDEHLMEIRYLLSDQSGAYCR</sequence>
<name>A0AAV1CJ26_OLDCO</name>
<evidence type="ECO:0000259" key="3">
    <source>
        <dbReference type="PROSITE" id="PS51138"/>
    </source>
</evidence>
<dbReference type="PROSITE" id="PS51138">
    <property type="entry name" value="ENT"/>
    <property type="match status" value="1"/>
</dbReference>
<dbReference type="CDD" id="cd20406">
    <property type="entry name" value="Tudor_Agenet_AtDUF_rpt2_4"/>
    <property type="match status" value="1"/>
</dbReference>
<evidence type="ECO:0000313" key="5">
    <source>
        <dbReference type="Proteomes" id="UP001161247"/>
    </source>
</evidence>
<dbReference type="PANTHER" id="PTHR31917:SF5">
    <property type="entry name" value="OS02G0204500 PROTEIN"/>
    <property type="match status" value="1"/>
</dbReference>
<comment type="subcellular location">
    <subcellularLocation>
        <location evidence="1">Nucleus</location>
    </subcellularLocation>
</comment>
<dbReference type="AlphaFoldDB" id="A0AAV1CJ26"/>
<accession>A0AAV1CJ26</accession>
<organism evidence="4 5">
    <name type="scientific">Oldenlandia corymbosa var. corymbosa</name>
    <dbReference type="NCBI Taxonomy" id="529605"/>
    <lineage>
        <taxon>Eukaryota</taxon>
        <taxon>Viridiplantae</taxon>
        <taxon>Streptophyta</taxon>
        <taxon>Embryophyta</taxon>
        <taxon>Tracheophyta</taxon>
        <taxon>Spermatophyta</taxon>
        <taxon>Magnoliopsida</taxon>
        <taxon>eudicotyledons</taxon>
        <taxon>Gunneridae</taxon>
        <taxon>Pentapetalae</taxon>
        <taxon>asterids</taxon>
        <taxon>lamiids</taxon>
        <taxon>Gentianales</taxon>
        <taxon>Rubiaceae</taxon>
        <taxon>Rubioideae</taxon>
        <taxon>Spermacoceae</taxon>
        <taxon>Hedyotis-Oldenlandia complex</taxon>
        <taxon>Oldenlandia</taxon>
    </lineage>
</organism>
<evidence type="ECO:0000313" key="4">
    <source>
        <dbReference type="EMBL" id="CAI9094502.1"/>
    </source>
</evidence>